<evidence type="ECO:0000313" key="2">
    <source>
        <dbReference type="EMBL" id="KUG23791.1"/>
    </source>
</evidence>
<reference evidence="2" key="1">
    <citation type="journal article" date="2015" name="Proc. Natl. Acad. Sci. U.S.A.">
        <title>Networks of energetic and metabolic interactions define dynamics in microbial communities.</title>
        <authorList>
            <person name="Embree M."/>
            <person name="Liu J.K."/>
            <person name="Al-Bassam M.M."/>
            <person name="Zengler K."/>
        </authorList>
    </citation>
    <scope>NUCLEOTIDE SEQUENCE</scope>
</reference>
<name>A0A0W8FSC0_9ZZZZ</name>
<comment type="caution">
    <text evidence="2">The sequence shown here is derived from an EMBL/GenBank/DDBJ whole genome shotgun (WGS) entry which is preliminary data.</text>
</comment>
<proteinExistence type="predicted"/>
<organism evidence="2">
    <name type="scientific">hydrocarbon metagenome</name>
    <dbReference type="NCBI Taxonomy" id="938273"/>
    <lineage>
        <taxon>unclassified sequences</taxon>
        <taxon>metagenomes</taxon>
        <taxon>ecological metagenomes</taxon>
    </lineage>
</organism>
<dbReference type="EMBL" id="LNQE01000886">
    <property type="protein sequence ID" value="KUG23791.1"/>
    <property type="molecule type" value="Genomic_DNA"/>
</dbReference>
<gene>
    <name evidence="2" type="ORF">ASZ90_006387</name>
</gene>
<feature type="region of interest" description="Disordered" evidence="1">
    <location>
        <begin position="1"/>
        <end position="49"/>
    </location>
</feature>
<sequence>MSTLKISETETKKQMPDNPASARQKVRHDEKDCHPDCIEGRHRLRGVSH</sequence>
<dbReference type="AlphaFoldDB" id="A0A0W8FSC0"/>
<feature type="compositionally biased region" description="Basic and acidic residues" evidence="1">
    <location>
        <begin position="27"/>
        <end position="41"/>
    </location>
</feature>
<evidence type="ECO:0000256" key="1">
    <source>
        <dbReference type="SAM" id="MobiDB-lite"/>
    </source>
</evidence>
<accession>A0A0W8FSC0</accession>
<protein>
    <submittedName>
        <fullName evidence="2">Uncharacterized protein</fullName>
    </submittedName>
</protein>